<gene>
    <name evidence="2" type="primary">Dwil\GK26948</name>
    <name evidence="2" type="ORF">Dwil_GK26948</name>
</gene>
<evidence type="ECO:0000313" key="3">
    <source>
        <dbReference type="Proteomes" id="UP000007798"/>
    </source>
</evidence>
<keyword evidence="3" id="KW-1185">Reference proteome</keyword>
<dbReference type="EMBL" id="CH968917">
    <property type="protein sequence ID" value="KRG00452.1"/>
    <property type="molecule type" value="Genomic_DNA"/>
</dbReference>
<dbReference type="AlphaFoldDB" id="A0A0Q9X4M3"/>
<dbReference type="InParanoid" id="A0A0Q9X4M3"/>
<feature type="non-terminal residue" evidence="2">
    <location>
        <position position="1"/>
    </location>
</feature>
<evidence type="ECO:0000313" key="2">
    <source>
        <dbReference type="EMBL" id="KRG00452.1"/>
    </source>
</evidence>
<dbReference type="Proteomes" id="UP000007798">
    <property type="component" value="Unassembled WGS sequence"/>
</dbReference>
<feature type="compositionally biased region" description="Polar residues" evidence="1">
    <location>
        <begin position="15"/>
        <end position="28"/>
    </location>
</feature>
<reference evidence="2 3" key="1">
    <citation type="journal article" date="2007" name="Nature">
        <title>Evolution of genes and genomes on the Drosophila phylogeny.</title>
        <authorList>
            <consortium name="Drosophila 12 Genomes Consortium"/>
            <person name="Clark A.G."/>
            <person name="Eisen M.B."/>
            <person name="Smith D.R."/>
            <person name="Bergman C.M."/>
            <person name="Oliver B."/>
            <person name="Markow T.A."/>
            <person name="Kaufman T.C."/>
            <person name="Kellis M."/>
            <person name="Gelbart W."/>
            <person name="Iyer V.N."/>
            <person name="Pollard D.A."/>
            <person name="Sackton T.B."/>
            <person name="Larracuente A.M."/>
            <person name="Singh N.D."/>
            <person name="Abad J.P."/>
            <person name="Abt D.N."/>
            <person name="Adryan B."/>
            <person name="Aguade M."/>
            <person name="Akashi H."/>
            <person name="Anderson W.W."/>
            <person name="Aquadro C.F."/>
            <person name="Ardell D.H."/>
            <person name="Arguello R."/>
            <person name="Artieri C.G."/>
            <person name="Barbash D.A."/>
            <person name="Barker D."/>
            <person name="Barsanti P."/>
            <person name="Batterham P."/>
            <person name="Batzoglou S."/>
            <person name="Begun D."/>
            <person name="Bhutkar A."/>
            <person name="Blanco E."/>
            <person name="Bosak S.A."/>
            <person name="Bradley R.K."/>
            <person name="Brand A.D."/>
            <person name="Brent M.R."/>
            <person name="Brooks A.N."/>
            <person name="Brown R.H."/>
            <person name="Butlin R.K."/>
            <person name="Caggese C."/>
            <person name="Calvi B.R."/>
            <person name="Bernardo de Carvalho A."/>
            <person name="Caspi A."/>
            <person name="Castrezana S."/>
            <person name="Celniker S.E."/>
            <person name="Chang J.L."/>
            <person name="Chapple C."/>
            <person name="Chatterji S."/>
            <person name="Chinwalla A."/>
            <person name="Civetta A."/>
            <person name="Clifton S.W."/>
            <person name="Comeron J.M."/>
            <person name="Costello J.C."/>
            <person name="Coyne J.A."/>
            <person name="Daub J."/>
            <person name="David R.G."/>
            <person name="Delcher A.L."/>
            <person name="Delehaunty K."/>
            <person name="Do C.B."/>
            <person name="Ebling H."/>
            <person name="Edwards K."/>
            <person name="Eickbush T."/>
            <person name="Evans J.D."/>
            <person name="Filipski A."/>
            <person name="Findeiss S."/>
            <person name="Freyhult E."/>
            <person name="Fulton L."/>
            <person name="Fulton R."/>
            <person name="Garcia A.C."/>
            <person name="Gardiner A."/>
            <person name="Garfield D.A."/>
            <person name="Garvin B.E."/>
            <person name="Gibson G."/>
            <person name="Gilbert D."/>
            <person name="Gnerre S."/>
            <person name="Godfrey J."/>
            <person name="Good R."/>
            <person name="Gotea V."/>
            <person name="Gravely B."/>
            <person name="Greenberg A.J."/>
            <person name="Griffiths-Jones S."/>
            <person name="Gross S."/>
            <person name="Guigo R."/>
            <person name="Gustafson E.A."/>
            <person name="Haerty W."/>
            <person name="Hahn M.W."/>
            <person name="Halligan D.L."/>
            <person name="Halpern A.L."/>
            <person name="Halter G.M."/>
            <person name="Han M.V."/>
            <person name="Heger A."/>
            <person name="Hillier L."/>
            <person name="Hinrichs A.S."/>
            <person name="Holmes I."/>
            <person name="Hoskins R.A."/>
            <person name="Hubisz M.J."/>
            <person name="Hultmark D."/>
            <person name="Huntley M.A."/>
            <person name="Jaffe D.B."/>
            <person name="Jagadeeshan S."/>
            <person name="Jeck W.R."/>
            <person name="Johnson J."/>
            <person name="Jones C.D."/>
            <person name="Jordan W.C."/>
            <person name="Karpen G.H."/>
            <person name="Kataoka E."/>
            <person name="Keightley P.D."/>
            <person name="Kheradpour P."/>
            <person name="Kirkness E.F."/>
            <person name="Koerich L.B."/>
            <person name="Kristiansen K."/>
            <person name="Kudrna D."/>
            <person name="Kulathinal R.J."/>
            <person name="Kumar S."/>
            <person name="Kwok R."/>
            <person name="Lander E."/>
            <person name="Langley C.H."/>
            <person name="Lapoint R."/>
            <person name="Lazzaro B.P."/>
            <person name="Lee S.J."/>
            <person name="Levesque L."/>
            <person name="Li R."/>
            <person name="Lin C.F."/>
            <person name="Lin M.F."/>
            <person name="Lindblad-Toh K."/>
            <person name="Llopart A."/>
            <person name="Long M."/>
            <person name="Low L."/>
            <person name="Lozovsky E."/>
            <person name="Lu J."/>
            <person name="Luo M."/>
            <person name="Machado C.A."/>
            <person name="Makalowski W."/>
            <person name="Marzo M."/>
            <person name="Matsuda M."/>
            <person name="Matzkin L."/>
            <person name="McAllister B."/>
            <person name="McBride C.S."/>
            <person name="McKernan B."/>
            <person name="McKernan K."/>
            <person name="Mendez-Lago M."/>
            <person name="Minx P."/>
            <person name="Mollenhauer M.U."/>
            <person name="Montooth K."/>
            <person name="Mount S.M."/>
            <person name="Mu X."/>
            <person name="Myers E."/>
            <person name="Negre B."/>
            <person name="Newfeld S."/>
            <person name="Nielsen R."/>
            <person name="Noor M.A."/>
            <person name="O'Grady P."/>
            <person name="Pachter L."/>
            <person name="Papaceit M."/>
            <person name="Parisi M.J."/>
            <person name="Parisi M."/>
            <person name="Parts L."/>
            <person name="Pedersen J.S."/>
            <person name="Pesole G."/>
            <person name="Phillippy A.M."/>
            <person name="Ponting C.P."/>
            <person name="Pop M."/>
            <person name="Porcelli D."/>
            <person name="Powell J.R."/>
            <person name="Prohaska S."/>
            <person name="Pruitt K."/>
            <person name="Puig M."/>
            <person name="Quesneville H."/>
            <person name="Ram K.R."/>
            <person name="Rand D."/>
            <person name="Rasmussen M.D."/>
            <person name="Reed L.K."/>
            <person name="Reenan R."/>
            <person name="Reily A."/>
            <person name="Remington K.A."/>
            <person name="Rieger T.T."/>
            <person name="Ritchie M.G."/>
            <person name="Robin C."/>
            <person name="Rogers Y.H."/>
            <person name="Rohde C."/>
            <person name="Rozas J."/>
            <person name="Rubenfield M.J."/>
            <person name="Ruiz A."/>
            <person name="Russo S."/>
            <person name="Salzberg S.L."/>
            <person name="Sanchez-Gracia A."/>
            <person name="Saranga D.J."/>
            <person name="Sato H."/>
            <person name="Schaeffer S.W."/>
            <person name="Schatz M.C."/>
            <person name="Schlenke T."/>
            <person name="Schwartz R."/>
            <person name="Segarra C."/>
            <person name="Singh R.S."/>
            <person name="Sirot L."/>
            <person name="Sirota M."/>
            <person name="Sisneros N.B."/>
            <person name="Smith C.D."/>
            <person name="Smith T.F."/>
            <person name="Spieth J."/>
            <person name="Stage D.E."/>
            <person name="Stark A."/>
            <person name="Stephan W."/>
            <person name="Strausberg R.L."/>
            <person name="Strempel S."/>
            <person name="Sturgill D."/>
            <person name="Sutton G."/>
            <person name="Sutton G.G."/>
            <person name="Tao W."/>
            <person name="Teichmann S."/>
            <person name="Tobari Y.N."/>
            <person name="Tomimura Y."/>
            <person name="Tsolas J.M."/>
            <person name="Valente V.L."/>
            <person name="Venter E."/>
            <person name="Venter J.C."/>
            <person name="Vicario S."/>
            <person name="Vieira F.G."/>
            <person name="Vilella A.J."/>
            <person name="Villasante A."/>
            <person name="Walenz B."/>
            <person name="Wang J."/>
            <person name="Wasserman M."/>
            <person name="Watts T."/>
            <person name="Wilson D."/>
            <person name="Wilson R.K."/>
            <person name="Wing R.A."/>
            <person name="Wolfner M.F."/>
            <person name="Wong A."/>
            <person name="Wong G.K."/>
            <person name="Wu C.I."/>
            <person name="Wu G."/>
            <person name="Yamamoto D."/>
            <person name="Yang H.P."/>
            <person name="Yang S.P."/>
            <person name="Yorke J.A."/>
            <person name="Yoshida K."/>
            <person name="Zdobnov E."/>
            <person name="Zhang P."/>
            <person name="Zhang Y."/>
            <person name="Zimin A.V."/>
            <person name="Baldwin J."/>
            <person name="Abdouelleil A."/>
            <person name="Abdulkadir J."/>
            <person name="Abebe A."/>
            <person name="Abera B."/>
            <person name="Abreu J."/>
            <person name="Acer S.C."/>
            <person name="Aftuck L."/>
            <person name="Alexander A."/>
            <person name="An P."/>
            <person name="Anderson E."/>
            <person name="Anderson S."/>
            <person name="Arachi H."/>
            <person name="Azer M."/>
            <person name="Bachantsang P."/>
            <person name="Barry A."/>
            <person name="Bayul T."/>
            <person name="Berlin A."/>
            <person name="Bessette D."/>
            <person name="Bloom T."/>
            <person name="Blye J."/>
            <person name="Boguslavskiy L."/>
            <person name="Bonnet C."/>
            <person name="Boukhgalter B."/>
            <person name="Bourzgui I."/>
            <person name="Brown A."/>
            <person name="Cahill P."/>
            <person name="Channer S."/>
            <person name="Cheshatsang Y."/>
            <person name="Chuda L."/>
            <person name="Citroen M."/>
            <person name="Collymore A."/>
            <person name="Cooke P."/>
            <person name="Costello M."/>
            <person name="D'Aco K."/>
            <person name="Daza R."/>
            <person name="De Haan G."/>
            <person name="DeGray S."/>
            <person name="DeMaso C."/>
            <person name="Dhargay N."/>
            <person name="Dooley K."/>
            <person name="Dooley E."/>
            <person name="Doricent M."/>
            <person name="Dorje P."/>
            <person name="Dorjee K."/>
            <person name="Dupes A."/>
            <person name="Elong R."/>
            <person name="Falk J."/>
            <person name="Farina A."/>
            <person name="Faro S."/>
            <person name="Ferguson D."/>
            <person name="Fisher S."/>
            <person name="Foley C.D."/>
            <person name="Franke A."/>
            <person name="Friedrich D."/>
            <person name="Gadbois L."/>
            <person name="Gearin G."/>
            <person name="Gearin C.R."/>
            <person name="Giannoukos G."/>
            <person name="Goode T."/>
            <person name="Graham J."/>
            <person name="Grandbois E."/>
            <person name="Grewal S."/>
            <person name="Gyaltsen K."/>
            <person name="Hafez N."/>
            <person name="Hagos B."/>
            <person name="Hall J."/>
            <person name="Henson C."/>
            <person name="Hollinger A."/>
            <person name="Honan T."/>
            <person name="Huard M.D."/>
            <person name="Hughes L."/>
            <person name="Hurhula B."/>
            <person name="Husby M.E."/>
            <person name="Kamat A."/>
            <person name="Kanga B."/>
            <person name="Kashin S."/>
            <person name="Khazanovich D."/>
            <person name="Kisner P."/>
            <person name="Lance K."/>
            <person name="Lara M."/>
            <person name="Lee W."/>
            <person name="Lennon N."/>
            <person name="Letendre F."/>
            <person name="LeVine R."/>
            <person name="Lipovsky A."/>
            <person name="Liu X."/>
            <person name="Liu J."/>
            <person name="Liu S."/>
            <person name="Lokyitsang T."/>
            <person name="Lokyitsang Y."/>
            <person name="Lubonja R."/>
            <person name="Lui A."/>
            <person name="MacDonald P."/>
            <person name="Magnisalis V."/>
            <person name="Maru K."/>
            <person name="Matthews C."/>
            <person name="McCusker W."/>
            <person name="McDonough S."/>
            <person name="Mehta T."/>
            <person name="Meldrim J."/>
            <person name="Meneus L."/>
            <person name="Mihai O."/>
            <person name="Mihalev A."/>
            <person name="Mihova T."/>
            <person name="Mittelman R."/>
            <person name="Mlenga V."/>
            <person name="Montmayeur A."/>
            <person name="Mulrain L."/>
            <person name="Navidi A."/>
            <person name="Naylor J."/>
            <person name="Negash T."/>
            <person name="Nguyen T."/>
            <person name="Nguyen N."/>
            <person name="Nicol R."/>
            <person name="Norbu C."/>
            <person name="Norbu N."/>
            <person name="Novod N."/>
            <person name="O'Neill B."/>
            <person name="Osman S."/>
            <person name="Markiewicz E."/>
            <person name="Oyono O.L."/>
            <person name="Patti C."/>
            <person name="Phunkhang P."/>
            <person name="Pierre F."/>
            <person name="Priest M."/>
            <person name="Raghuraman S."/>
            <person name="Rege F."/>
            <person name="Reyes R."/>
            <person name="Rise C."/>
            <person name="Rogov P."/>
            <person name="Ross K."/>
            <person name="Ryan E."/>
            <person name="Settipalli S."/>
            <person name="Shea T."/>
            <person name="Sherpa N."/>
            <person name="Shi L."/>
            <person name="Shih D."/>
            <person name="Sparrow T."/>
            <person name="Spaulding J."/>
            <person name="Stalker J."/>
            <person name="Stange-Thomann N."/>
            <person name="Stavropoulos S."/>
            <person name="Stone C."/>
            <person name="Strader C."/>
            <person name="Tesfaye S."/>
            <person name="Thomson T."/>
            <person name="Thoulutsang Y."/>
            <person name="Thoulutsang D."/>
            <person name="Topham K."/>
            <person name="Topping I."/>
            <person name="Tsamla T."/>
            <person name="Vassiliev H."/>
            <person name="Vo A."/>
            <person name="Wangchuk T."/>
            <person name="Wangdi T."/>
            <person name="Weiand M."/>
            <person name="Wilkinson J."/>
            <person name="Wilson A."/>
            <person name="Yadav S."/>
            <person name="Young G."/>
            <person name="Yu Q."/>
            <person name="Zembek L."/>
            <person name="Zhong D."/>
            <person name="Zimmer A."/>
            <person name="Zwirko Z."/>
            <person name="Jaffe D.B."/>
            <person name="Alvarez P."/>
            <person name="Brockman W."/>
            <person name="Butler J."/>
            <person name="Chin C."/>
            <person name="Gnerre S."/>
            <person name="Grabherr M."/>
            <person name="Kleber M."/>
            <person name="Mauceli E."/>
            <person name="MacCallum I."/>
        </authorList>
    </citation>
    <scope>NUCLEOTIDE SEQUENCE [LARGE SCALE GENOMIC DNA]</scope>
    <source>
        <strain evidence="3">Tucson 14030-0811.24</strain>
    </source>
</reference>
<accession>A0A0Q9X4M3</accession>
<dbReference type="STRING" id="7260.A0A0Q9X4M3"/>
<protein>
    <submittedName>
        <fullName evidence="2">Uncharacterized protein</fullName>
    </submittedName>
</protein>
<organism evidence="2 3">
    <name type="scientific">Drosophila willistoni</name>
    <name type="common">Fruit fly</name>
    <dbReference type="NCBI Taxonomy" id="7260"/>
    <lineage>
        <taxon>Eukaryota</taxon>
        <taxon>Metazoa</taxon>
        <taxon>Ecdysozoa</taxon>
        <taxon>Arthropoda</taxon>
        <taxon>Hexapoda</taxon>
        <taxon>Insecta</taxon>
        <taxon>Pterygota</taxon>
        <taxon>Neoptera</taxon>
        <taxon>Endopterygota</taxon>
        <taxon>Diptera</taxon>
        <taxon>Brachycera</taxon>
        <taxon>Muscomorpha</taxon>
        <taxon>Ephydroidea</taxon>
        <taxon>Drosophilidae</taxon>
        <taxon>Drosophila</taxon>
        <taxon>Sophophora</taxon>
    </lineage>
</organism>
<evidence type="ECO:0000256" key="1">
    <source>
        <dbReference type="SAM" id="MobiDB-lite"/>
    </source>
</evidence>
<proteinExistence type="predicted"/>
<feature type="region of interest" description="Disordered" evidence="1">
    <location>
        <begin position="1"/>
        <end position="29"/>
    </location>
</feature>
<sequence length="85" mass="8598">DGDERPPRKKKSRDSNGSSTVNVNNPNLNLAGGLTPNTLLHMGLDVLNNAATGSGGVGVGGVPTASTTASQMGKLAPPTPQETCW</sequence>
<feature type="region of interest" description="Disordered" evidence="1">
    <location>
        <begin position="62"/>
        <end position="85"/>
    </location>
</feature>
<name>A0A0Q9X4M3_DROWI</name>